<feature type="transmembrane region" description="Helical" evidence="1">
    <location>
        <begin position="66"/>
        <end position="87"/>
    </location>
</feature>
<name>V6IXZ0_9BACL</name>
<protein>
    <submittedName>
        <fullName evidence="2">Uncharacterized protein</fullName>
    </submittedName>
</protein>
<dbReference type="EMBL" id="AWTC01000006">
    <property type="protein sequence ID" value="EST12242.1"/>
    <property type="molecule type" value="Genomic_DNA"/>
</dbReference>
<feature type="transmembrane region" description="Helical" evidence="1">
    <location>
        <begin position="12"/>
        <end position="33"/>
    </location>
</feature>
<dbReference type="STRING" id="1395513.P343_08220"/>
<evidence type="ECO:0000313" key="2">
    <source>
        <dbReference type="EMBL" id="EST12242.1"/>
    </source>
</evidence>
<organism evidence="2 3">
    <name type="scientific">Sporolactobacillus laevolacticus DSM 442</name>
    <dbReference type="NCBI Taxonomy" id="1395513"/>
    <lineage>
        <taxon>Bacteria</taxon>
        <taxon>Bacillati</taxon>
        <taxon>Bacillota</taxon>
        <taxon>Bacilli</taxon>
        <taxon>Bacillales</taxon>
        <taxon>Sporolactobacillaceae</taxon>
        <taxon>Sporolactobacillus</taxon>
    </lineage>
</organism>
<keyword evidence="1" id="KW-0812">Transmembrane</keyword>
<dbReference type="Proteomes" id="UP000018296">
    <property type="component" value="Unassembled WGS sequence"/>
</dbReference>
<dbReference type="AlphaFoldDB" id="V6IXZ0"/>
<gene>
    <name evidence="2" type="ORF">P343_08220</name>
</gene>
<keyword evidence="1" id="KW-0472">Membrane</keyword>
<keyword evidence="1" id="KW-1133">Transmembrane helix</keyword>
<comment type="caution">
    <text evidence="2">The sequence shown here is derived from an EMBL/GenBank/DDBJ whole genome shotgun (WGS) entry which is preliminary data.</text>
</comment>
<reference evidence="2 3" key="1">
    <citation type="journal article" date="2013" name="Genome Announc.">
        <title>Genome Sequence of Sporolactobacillus laevolacticus DSM442, an Efficient Polymer-Grade D-Lactate Producer from Agricultural Waste Cottonseed as a Nitrogen Source.</title>
        <authorList>
            <person name="Wang H."/>
            <person name="Wang L."/>
            <person name="Ju J."/>
            <person name="Yu B."/>
            <person name="Ma Y."/>
        </authorList>
    </citation>
    <scope>NUCLEOTIDE SEQUENCE [LARGE SCALE GENOMIC DNA]</scope>
    <source>
        <strain evidence="2 3">DSM 442</strain>
    </source>
</reference>
<proteinExistence type="predicted"/>
<dbReference type="eggNOG" id="ENOG502ZD0U">
    <property type="taxonomic scope" value="Bacteria"/>
</dbReference>
<feature type="transmembrane region" description="Helical" evidence="1">
    <location>
        <begin position="107"/>
        <end position="129"/>
    </location>
</feature>
<accession>V6IXZ0</accession>
<sequence>MHKYFDLFFFYCERWAINIIIAPFFIFCIYNHICSVLKLKIPYSLQLDNWISNSASSTVMNLQGTLLTIASILIGIYFSMFTFLITINKESILVKISQKNFNKLLKFITFAFAGSFIYIFASLVTAFVYSPKEAPNYYFTLFTIIIIAYMILSSLRIGFVLFVSFIVDLKQITLHVEDEKSVERRNNEIMERLDTYLQYTESERGRAAASRINQLNEERHSSNNGNN</sequence>
<dbReference type="PATRIC" id="fig|1395513.3.peg.1665"/>
<evidence type="ECO:0000313" key="3">
    <source>
        <dbReference type="Proteomes" id="UP000018296"/>
    </source>
</evidence>
<keyword evidence="3" id="KW-1185">Reference proteome</keyword>
<evidence type="ECO:0000256" key="1">
    <source>
        <dbReference type="SAM" id="Phobius"/>
    </source>
</evidence>
<dbReference type="RefSeq" id="WP_023509909.1">
    <property type="nucleotide sequence ID" value="NZ_AWTC01000006.1"/>
</dbReference>
<feature type="transmembrane region" description="Helical" evidence="1">
    <location>
        <begin position="141"/>
        <end position="167"/>
    </location>
</feature>